<gene>
    <name evidence="2" type="ORF">M378DRAFT_156000</name>
</gene>
<name>A0A0C2X9L7_AMAMK</name>
<dbReference type="Proteomes" id="UP000054549">
    <property type="component" value="Unassembled WGS sequence"/>
</dbReference>
<evidence type="ECO:0000256" key="1">
    <source>
        <dbReference type="SAM" id="MobiDB-lite"/>
    </source>
</evidence>
<protein>
    <submittedName>
        <fullName evidence="2">Uncharacterized protein</fullName>
    </submittedName>
</protein>
<feature type="region of interest" description="Disordered" evidence="1">
    <location>
        <begin position="1"/>
        <end position="74"/>
    </location>
</feature>
<dbReference type="OrthoDB" id="3262473at2759"/>
<dbReference type="AlphaFoldDB" id="A0A0C2X9L7"/>
<reference evidence="2 3" key="1">
    <citation type="submission" date="2014-04" db="EMBL/GenBank/DDBJ databases">
        <title>Evolutionary Origins and Diversification of the Mycorrhizal Mutualists.</title>
        <authorList>
            <consortium name="DOE Joint Genome Institute"/>
            <consortium name="Mycorrhizal Genomics Consortium"/>
            <person name="Kohler A."/>
            <person name="Kuo A."/>
            <person name="Nagy L.G."/>
            <person name="Floudas D."/>
            <person name="Copeland A."/>
            <person name="Barry K.W."/>
            <person name="Cichocki N."/>
            <person name="Veneault-Fourrey C."/>
            <person name="LaButti K."/>
            <person name="Lindquist E.A."/>
            <person name="Lipzen A."/>
            <person name="Lundell T."/>
            <person name="Morin E."/>
            <person name="Murat C."/>
            <person name="Riley R."/>
            <person name="Ohm R."/>
            <person name="Sun H."/>
            <person name="Tunlid A."/>
            <person name="Henrissat B."/>
            <person name="Grigoriev I.V."/>
            <person name="Hibbett D.S."/>
            <person name="Martin F."/>
        </authorList>
    </citation>
    <scope>NUCLEOTIDE SEQUENCE [LARGE SCALE GENOMIC DNA]</scope>
    <source>
        <strain evidence="2 3">Koide BX008</strain>
    </source>
</reference>
<feature type="compositionally biased region" description="Basic and acidic residues" evidence="1">
    <location>
        <begin position="141"/>
        <end position="154"/>
    </location>
</feature>
<dbReference type="InParanoid" id="A0A0C2X9L7"/>
<feature type="region of interest" description="Disordered" evidence="1">
    <location>
        <begin position="133"/>
        <end position="154"/>
    </location>
</feature>
<accession>A0A0C2X9L7</accession>
<dbReference type="HOGENOM" id="CLU_111214_0_0_1"/>
<dbReference type="EMBL" id="KN818223">
    <property type="protein sequence ID" value="KIL71052.1"/>
    <property type="molecule type" value="Genomic_DNA"/>
</dbReference>
<keyword evidence="3" id="KW-1185">Reference proteome</keyword>
<evidence type="ECO:0000313" key="3">
    <source>
        <dbReference type="Proteomes" id="UP000054549"/>
    </source>
</evidence>
<evidence type="ECO:0000313" key="2">
    <source>
        <dbReference type="EMBL" id="KIL71052.1"/>
    </source>
</evidence>
<feature type="compositionally biased region" description="Low complexity" evidence="1">
    <location>
        <begin position="15"/>
        <end position="24"/>
    </location>
</feature>
<sequence>MLKRQRPATPPIPSLPLLEEPSPLDAMVMEREYKRRRTTSTSITPQDDHSKGRASSPRPVVSQSGNFKEDTEISVDSQYKSANSILRELHTLHQHRLLFTGALPGHGVPFHSSSVPLSSQSKSNCSSSLEHCKQTQSETESPCRDEQNQVKERYEDTNRLLGLTFLSRRKQLGLDEQYPE</sequence>
<proteinExistence type="predicted"/>
<organism evidence="2 3">
    <name type="scientific">Amanita muscaria (strain Koide BX008)</name>
    <dbReference type="NCBI Taxonomy" id="946122"/>
    <lineage>
        <taxon>Eukaryota</taxon>
        <taxon>Fungi</taxon>
        <taxon>Dikarya</taxon>
        <taxon>Basidiomycota</taxon>
        <taxon>Agaricomycotina</taxon>
        <taxon>Agaricomycetes</taxon>
        <taxon>Agaricomycetidae</taxon>
        <taxon>Agaricales</taxon>
        <taxon>Pluteineae</taxon>
        <taxon>Amanitaceae</taxon>
        <taxon>Amanita</taxon>
    </lineage>
</organism>